<evidence type="ECO:0000313" key="2">
    <source>
        <dbReference type="Proteomes" id="UP000219068"/>
    </source>
</evidence>
<organism evidence="1 2">
    <name type="scientific">Thalassospira xiamenensis</name>
    <dbReference type="NCBI Taxonomy" id="220697"/>
    <lineage>
        <taxon>Bacteria</taxon>
        <taxon>Pseudomonadati</taxon>
        <taxon>Pseudomonadota</taxon>
        <taxon>Alphaproteobacteria</taxon>
        <taxon>Rhodospirillales</taxon>
        <taxon>Thalassospiraceae</taxon>
        <taxon>Thalassospira</taxon>
    </lineage>
</organism>
<sequence>MHLHKAVSPKRTKAIDIRDDELPHLLESSSVVVRRPLKFQPPEWVNGPPGYSCLTPFRCVEFRGHSPGNGYCARFIPQPFVKGDMLWVRERAWKVVRADGPDVADPESKSDGADGYIYASRYRYCPCPHYADVPSIQLPRWASRRTLEVSKVRVVRWHDITDADAEAEGMPSVTSGEYEKRVRRVFGNRSWDKNEWVWSVFANVCCSTP</sequence>
<proteinExistence type="predicted"/>
<dbReference type="Proteomes" id="UP000219068">
    <property type="component" value="Unassembled WGS sequence"/>
</dbReference>
<accession>A0A285TRD4</accession>
<name>A0A285TRD4_9PROT</name>
<dbReference type="AlphaFoldDB" id="A0A285TRD4"/>
<dbReference type="EMBL" id="OBMM01000005">
    <property type="protein sequence ID" value="SOC26157.1"/>
    <property type="molecule type" value="Genomic_DNA"/>
</dbReference>
<protein>
    <submittedName>
        <fullName evidence="1">Uncharacterized protein</fullName>
    </submittedName>
</protein>
<reference evidence="1 2" key="1">
    <citation type="submission" date="2017-08" db="EMBL/GenBank/DDBJ databases">
        <authorList>
            <person name="de Groot N.N."/>
        </authorList>
    </citation>
    <scope>NUCLEOTIDE SEQUENCE [LARGE SCALE GENOMIC DNA]</scope>
    <source>
        <strain evidence="1 2">USBA 78</strain>
    </source>
</reference>
<evidence type="ECO:0000313" key="1">
    <source>
        <dbReference type="EMBL" id="SOC26157.1"/>
    </source>
</evidence>
<gene>
    <name evidence="1" type="ORF">SAMN05428964_10569</name>
</gene>